<feature type="compositionally biased region" description="Polar residues" evidence="1">
    <location>
        <begin position="86"/>
        <end position="96"/>
    </location>
</feature>
<gene>
    <name evidence="2" type="ORF">Pfra01_000315800</name>
</gene>
<reference evidence="2" key="1">
    <citation type="submission" date="2023-04" db="EMBL/GenBank/DDBJ databases">
        <title>Phytophthora fragariaefolia NBRC 109709.</title>
        <authorList>
            <person name="Ichikawa N."/>
            <person name="Sato H."/>
            <person name="Tonouchi N."/>
        </authorList>
    </citation>
    <scope>NUCLEOTIDE SEQUENCE</scope>
    <source>
        <strain evidence="2">NBRC 109709</strain>
    </source>
</reference>
<organism evidence="2 3">
    <name type="scientific">Phytophthora fragariaefolia</name>
    <dbReference type="NCBI Taxonomy" id="1490495"/>
    <lineage>
        <taxon>Eukaryota</taxon>
        <taxon>Sar</taxon>
        <taxon>Stramenopiles</taxon>
        <taxon>Oomycota</taxon>
        <taxon>Peronosporomycetes</taxon>
        <taxon>Peronosporales</taxon>
        <taxon>Peronosporaceae</taxon>
        <taxon>Phytophthora</taxon>
    </lineage>
</organism>
<evidence type="ECO:0000313" key="2">
    <source>
        <dbReference type="EMBL" id="GMF22106.1"/>
    </source>
</evidence>
<dbReference type="OrthoDB" id="5957327at2759"/>
<accession>A0A9W6TXY6</accession>
<protein>
    <submittedName>
        <fullName evidence="2">Unnamed protein product</fullName>
    </submittedName>
</protein>
<evidence type="ECO:0000256" key="1">
    <source>
        <dbReference type="SAM" id="MobiDB-lite"/>
    </source>
</evidence>
<feature type="compositionally biased region" description="Low complexity" evidence="1">
    <location>
        <begin position="104"/>
        <end position="120"/>
    </location>
</feature>
<comment type="caution">
    <text evidence="2">The sequence shown here is derived from an EMBL/GenBank/DDBJ whole genome shotgun (WGS) entry which is preliminary data.</text>
</comment>
<feature type="region of interest" description="Disordered" evidence="1">
    <location>
        <begin position="72"/>
        <end position="136"/>
    </location>
</feature>
<dbReference type="AlphaFoldDB" id="A0A9W6TXY6"/>
<dbReference type="EMBL" id="BSXT01000245">
    <property type="protein sequence ID" value="GMF22106.1"/>
    <property type="molecule type" value="Genomic_DNA"/>
</dbReference>
<sequence length="136" mass="15092">MHSFDSRLFADTYQAFVVVTNRATTVEGEVSVEDEETSREMNGEDFSVHDDLMSDMVIGGLQEVDPACTLRSTQQSNAEDPDVTQLVGQSDDYSQSNRHDEAQETAAETESSSFDIVSDSNSEDANESFCWEVTEE</sequence>
<proteinExistence type="predicted"/>
<keyword evidence="3" id="KW-1185">Reference proteome</keyword>
<evidence type="ECO:0000313" key="3">
    <source>
        <dbReference type="Proteomes" id="UP001165121"/>
    </source>
</evidence>
<name>A0A9W6TXY6_9STRA</name>
<dbReference type="Proteomes" id="UP001165121">
    <property type="component" value="Unassembled WGS sequence"/>
</dbReference>